<dbReference type="InterPro" id="IPR031424">
    <property type="entry name" value="QVR-like"/>
</dbReference>
<evidence type="ECO:0000313" key="3">
    <source>
        <dbReference type="EMBL" id="KAJ8959331.1"/>
    </source>
</evidence>
<keyword evidence="2" id="KW-0325">Glycoprotein</keyword>
<keyword evidence="4" id="KW-1185">Reference proteome</keyword>
<accession>A0AAV8Z6D1</accession>
<keyword evidence="1" id="KW-0732">Signal</keyword>
<evidence type="ECO:0000313" key="4">
    <source>
        <dbReference type="Proteomes" id="UP001162162"/>
    </source>
</evidence>
<evidence type="ECO:0000256" key="1">
    <source>
        <dbReference type="ARBA" id="ARBA00022729"/>
    </source>
</evidence>
<sequence length="257" mass="29488">MRTEPPHRGSHGLEWGKFTLICGTFASISLNEPLSPHFGSIHFRHGKSQNQNLLYNKLEVNVKEDFFQCYDCNSEYDKRCGDPFDPYTIGKINCSQRSAPEHLTDPLHMDQKIEPVLCRKIVQKRPLSDYVTEYYVTAAFYYSAYCASYSWNINRFIVAVEGNVRVIRGCGYIKDPHDDKKCFRRTGTSAVEVIHCSCTKKIVQRRSVLSTSNFYSVFIGYNLDQIKLQALGMLNLITGGRMEWAMFSNRAFSDVVV</sequence>
<dbReference type="EMBL" id="JAPWTK010000013">
    <property type="protein sequence ID" value="KAJ8959331.1"/>
    <property type="molecule type" value="Genomic_DNA"/>
</dbReference>
<dbReference type="Proteomes" id="UP001162162">
    <property type="component" value="Unassembled WGS sequence"/>
</dbReference>
<dbReference type="AlphaFoldDB" id="A0AAV8Z6D1"/>
<name>A0AAV8Z6D1_9CUCU</name>
<proteinExistence type="predicted"/>
<gene>
    <name evidence="3" type="ORF">NQ318_022017</name>
</gene>
<protein>
    <submittedName>
        <fullName evidence="3">Uncharacterized protein</fullName>
    </submittedName>
</protein>
<reference evidence="3" key="1">
    <citation type="journal article" date="2023" name="Insect Mol. Biol.">
        <title>Genome sequencing provides insights into the evolution of gene families encoding plant cell wall-degrading enzymes in longhorned beetles.</title>
        <authorList>
            <person name="Shin N.R."/>
            <person name="Okamura Y."/>
            <person name="Kirsch R."/>
            <person name="Pauchet Y."/>
        </authorList>
    </citation>
    <scope>NUCLEOTIDE SEQUENCE</scope>
    <source>
        <strain evidence="3">AMC_N1</strain>
    </source>
</reference>
<dbReference type="Pfam" id="PF17064">
    <property type="entry name" value="QVR"/>
    <property type="match status" value="1"/>
</dbReference>
<dbReference type="GO" id="GO:0032222">
    <property type="term" value="P:regulation of synaptic transmission, cholinergic"/>
    <property type="evidence" value="ECO:0007669"/>
    <property type="project" value="InterPro"/>
</dbReference>
<comment type="caution">
    <text evidence="3">The sequence shown here is derived from an EMBL/GenBank/DDBJ whole genome shotgun (WGS) entry which is preliminary data.</text>
</comment>
<organism evidence="3 4">
    <name type="scientific">Aromia moschata</name>
    <dbReference type="NCBI Taxonomy" id="1265417"/>
    <lineage>
        <taxon>Eukaryota</taxon>
        <taxon>Metazoa</taxon>
        <taxon>Ecdysozoa</taxon>
        <taxon>Arthropoda</taxon>
        <taxon>Hexapoda</taxon>
        <taxon>Insecta</taxon>
        <taxon>Pterygota</taxon>
        <taxon>Neoptera</taxon>
        <taxon>Endopterygota</taxon>
        <taxon>Coleoptera</taxon>
        <taxon>Polyphaga</taxon>
        <taxon>Cucujiformia</taxon>
        <taxon>Chrysomeloidea</taxon>
        <taxon>Cerambycidae</taxon>
        <taxon>Cerambycinae</taxon>
        <taxon>Callichromatini</taxon>
        <taxon>Aromia</taxon>
    </lineage>
</organism>
<dbReference type="GO" id="GO:0030431">
    <property type="term" value="P:sleep"/>
    <property type="evidence" value="ECO:0007669"/>
    <property type="project" value="InterPro"/>
</dbReference>
<evidence type="ECO:0000256" key="2">
    <source>
        <dbReference type="ARBA" id="ARBA00023180"/>
    </source>
</evidence>